<dbReference type="AlphaFoldDB" id="A0A0D8L9S0"/>
<sequence length="94" mass="11350">MTYWFSGYEEKLPEPSQETLNYITKEFNDLTPEEAVKKIQAQKDQFDFFLGIRGKDELYSQRKTVLSEDEEYENAFLFLHLKNIRINLIKHLRK</sequence>
<dbReference type="PATRIC" id="fig|582.24.peg.3830"/>
<evidence type="ECO:0000313" key="2">
    <source>
        <dbReference type="Proteomes" id="UP000032582"/>
    </source>
</evidence>
<reference evidence="1 2" key="1">
    <citation type="submission" date="2015-02" db="EMBL/GenBank/DDBJ databases">
        <title>Whole genome shotgun sequencing of cultured foodborne pathogen.</title>
        <authorList>
            <person name="Timme R."/>
            <person name="Allard M.W."/>
            <person name="Strain E."/>
            <person name="Evans P.S."/>
            <person name="Brown E."/>
        </authorList>
    </citation>
    <scope>NUCLEOTIDE SEQUENCE [LARGE SCALE GENOMIC DNA]</scope>
    <source>
        <strain evidence="1 2">GCSL-TSO-24</strain>
    </source>
</reference>
<proteinExistence type="predicted"/>
<dbReference type="Proteomes" id="UP000032582">
    <property type="component" value="Unassembled WGS sequence"/>
</dbReference>
<comment type="caution">
    <text evidence="1">The sequence shown here is derived from an EMBL/GenBank/DDBJ whole genome shotgun (WGS) entry which is preliminary data.</text>
</comment>
<accession>A0A0D8L9S0</accession>
<dbReference type="EMBL" id="JZSH01000135">
    <property type="protein sequence ID" value="KJF77513.1"/>
    <property type="molecule type" value="Genomic_DNA"/>
</dbReference>
<gene>
    <name evidence="1" type="ORF">UA45_12160</name>
</gene>
<organism evidence="1 2">
    <name type="scientific">Morganella morganii</name>
    <name type="common">Proteus morganii</name>
    <dbReference type="NCBI Taxonomy" id="582"/>
    <lineage>
        <taxon>Bacteria</taxon>
        <taxon>Pseudomonadati</taxon>
        <taxon>Pseudomonadota</taxon>
        <taxon>Gammaproteobacteria</taxon>
        <taxon>Enterobacterales</taxon>
        <taxon>Morganellaceae</taxon>
        <taxon>Morganella</taxon>
    </lineage>
</organism>
<evidence type="ECO:0000313" key="1">
    <source>
        <dbReference type="EMBL" id="KJF77513.1"/>
    </source>
</evidence>
<name>A0A0D8L9S0_MORMO</name>
<protein>
    <submittedName>
        <fullName evidence="1">Uncharacterized protein</fullName>
    </submittedName>
</protein>